<dbReference type="Gene3D" id="3.30.460.10">
    <property type="entry name" value="Beta Polymerase, domain 2"/>
    <property type="match status" value="1"/>
</dbReference>
<dbReference type="Gene3D" id="1.10.1410.10">
    <property type="match status" value="1"/>
</dbReference>
<dbReference type="InterPro" id="IPR054708">
    <property type="entry name" value="MTPAP-like_central"/>
</dbReference>
<keyword evidence="2" id="KW-1185">Reference proteome</keyword>
<evidence type="ECO:0000259" key="1">
    <source>
        <dbReference type="Pfam" id="PF22600"/>
    </source>
</evidence>
<proteinExistence type="predicted"/>
<dbReference type="InterPro" id="IPR043519">
    <property type="entry name" value="NT_sf"/>
</dbReference>
<dbReference type="Pfam" id="PF22600">
    <property type="entry name" value="MTPAP-like_central"/>
    <property type="match status" value="1"/>
</dbReference>
<evidence type="ECO:0000313" key="2">
    <source>
        <dbReference type="Proteomes" id="UP000492821"/>
    </source>
</evidence>
<dbReference type="PANTHER" id="PTHR12271:SF12">
    <property type="entry name" value="POLYMERASE NUCLEOTIDYL TRANSFERASE DOMAIN-CONTAINING PROTEIN"/>
    <property type="match status" value="1"/>
</dbReference>
<accession>A0A7E4VD61</accession>
<dbReference type="Proteomes" id="UP000492821">
    <property type="component" value="Unassembled WGS sequence"/>
</dbReference>
<dbReference type="SUPFAM" id="SSF81301">
    <property type="entry name" value="Nucleotidyltransferase"/>
    <property type="match status" value="1"/>
</dbReference>
<protein>
    <submittedName>
        <fullName evidence="3">PAP-associated domain-containing protein</fullName>
    </submittedName>
</protein>
<dbReference type="WBParaSite" id="Pan_g19570.t1">
    <property type="protein sequence ID" value="Pan_g19570.t1"/>
    <property type="gene ID" value="Pan_g19570"/>
</dbReference>
<evidence type="ECO:0000313" key="3">
    <source>
        <dbReference type="WBParaSite" id="Pan_g19570.t1"/>
    </source>
</evidence>
<name>A0A7E4VD61_PANRE</name>
<dbReference type="GO" id="GO:0031123">
    <property type="term" value="P:RNA 3'-end processing"/>
    <property type="evidence" value="ECO:0007669"/>
    <property type="project" value="TreeGrafter"/>
</dbReference>
<reference evidence="3" key="2">
    <citation type="submission" date="2020-10" db="UniProtKB">
        <authorList>
            <consortium name="WormBaseParasite"/>
        </authorList>
    </citation>
    <scope>IDENTIFICATION</scope>
</reference>
<reference evidence="2" key="1">
    <citation type="journal article" date="2013" name="Genetics">
        <title>The draft genome and transcriptome of Panagrellus redivivus are shaped by the harsh demands of a free-living lifestyle.</title>
        <authorList>
            <person name="Srinivasan J."/>
            <person name="Dillman A.R."/>
            <person name="Macchietto M.G."/>
            <person name="Heikkinen L."/>
            <person name="Lakso M."/>
            <person name="Fracchia K.M."/>
            <person name="Antoshechkin I."/>
            <person name="Mortazavi A."/>
            <person name="Wong G."/>
            <person name="Sternberg P.W."/>
        </authorList>
    </citation>
    <scope>NUCLEOTIDE SEQUENCE [LARGE SCALE GENOMIC DNA]</scope>
    <source>
        <strain evidence="2">MT8872</strain>
    </source>
</reference>
<dbReference type="AlphaFoldDB" id="A0A7E4VD61"/>
<dbReference type="SUPFAM" id="SSF81631">
    <property type="entry name" value="PAP/OAS1 substrate-binding domain"/>
    <property type="match status" value="1"/>
</dbReference>
<organism evidence="2 3">
    <name type="scientific">Panagrellus redivivus</name>
    <name type="common">Microworm</name>
    <dbReference type="NCBI Taxonomy" id="6233"/>
    <lineage>
        <taxon>Eukaryota</taxon>
        <taxon>Metazoa</taxon>
        <taxon>Ecdysozoa</taxon>
        <taxon>Nematoda</taxon>
        <taxon>Chromadorea</taxon>
        <taxon>Rhabditida</taxon>
        <taxon>Tylenchina</taxon>
        <taxon>Panagrolaimomorpha</taxon>
        <taxon>Panagrolaimoidea</taxon>
        <taxon>Panagrolaimidae</taxon>
        <taxon>Panagrellus</taxon>
    </lineage>
</organism>
<dbReference type="PANTHER" id="PTHR12271">
    <property type="entry name" value="POLY A POLYMERASE CID PAP -RELATED"/>
    <property type="match status" value="1"/>
</dbReference>
<dbReference type="GO" id="GO:0050265">
    <property type="term" value="F:RNA uridylyltransferase activity"/>
    <property type="evidence" value="ECO:0007669"/>
    <property type="project" value="TreeGrafter"/>
</dbReference>
<feature type="domain" description="Poly(A) RNA polymerase mitochondrial-like central palm" evidence="1">
    <location>
        <begin position="71"/>
        <end position="204"/>
    </location>
</feature>
<sequence length="407" mass="46926">MRRLPRATIPPPPCPATFSRRGAAVQVTSTYQSRPDTKFSIQVKSNFKDKLNFLDNILVDFDTKRVKNFEKLKEQRRELVKAIENHICAAGNARLIPVGSLVTGLVFDVASDLDLCLFAENKNFYNDLVRNESFRIFVFKQMQSLTYELGSLNPELIVSENVFFPFANVPLQITRFKSGFSMDIQIPIHNFQAIRNTNLVKHYVLADGRFPLVYHYFRRLFDALGLRNSKDGLFSSYHLLMLTIHFLQCRSLTNPVLPVLCSTHPHRVGADVPIEKVFAFLDGSIGLPEDFGWKSENKQSAAELVVDMVDYYRRFNVRTDVIYINRGFASKKKRAESMNFLQIYDPYGPQTITKSMHLPDALETAFSFIYRKMNTGMFLNTFPNFPEASHFRSFAEWKPWFSSLKCN</sequence>